<dbReference type="EMBL" id="NPDV01000029">
    <property type="protein sequence ID" value="PJZ51295.1"/>
    <property type="molecule type" value="Genomic_DNA"/>
</dbReference>
<sequence>MQDLGKVKSSRKSLLRVFLLFSLFSLTLTPVLSSVKTKLQSKPFVNREKTSLTQYIRKIKYSKIQKILRLKQYALAQTIKKEMYETNDGRRVSKV</sequence>
<proteinExistence type="predicted"/>
<dbReference type="AlphaFoldDB" id="A0A2M9YIC7"/>
<comment type="caution">
    <text evidence="1">The sequence shown here is derived from an EMBL/GenBank/DDBJ whole genome shotgun (WGS) entry which is preliminary data.</text>
</comment>
<reference evidence="3 4" key="1">
    <citation type="submission" date="2017-07" db="EMBL/GenBank/DDBJ databases">
        <title>Leptospira spp. isolated from tropical soils.</title>
        <authorList>
            <person name="Thibeaux R."/>
            <person name="Iraola G."/>
            <person name="Ferres I."/>
            <person name="Bierque E."/>
            <person name="Girault D."/>
            <person name="Soupe-Gilbert M.-E."/>
            <person name="Picardeau M."/>
            <person name="Goarant C."/>
        </authorList>
    </citation>
    <scope>NUCLEOTIDE SEQUENCE [LARGE SCALE GENOMIC DNA]</scope>
    <source>
        <strain evidence="1 4">FH2-B-C1</strain>
        <strain evidence="2 3">FH2-B-D1</strain>
    </source>
</reference>
<protein>
    <submittedName>
        <fullName evidence="1">Uncharacterized protein</fullName>
    </submittedName>
</protein>
<evidence type="ECO:0000313" key="2">
    <source>
        <dbReference type="EMBL" id="PJZ60219.1"/>
    </source>
</evidence>
<evidence type="ECO:0000313" key="1">
    <source>
        <dbReference type="EMBL" id="PJZ51295.1"/>
    </source>
</evidence>
<dbReference type="Proteomes" id="UP000232149">
    <property type="component" value="Unassembled WGS sequence"/>
</dbReference>
<dbReference type="EMBL" id="NPDU01000072">
    <property type="protein sequence ID" value="PJZ60219.1"/>
    <property type="molecule type" value="Genomic_DNA"/>
</dbReference>
<accession>A0A2M9YIC7</accession>
<name>A0A2M9YIC7_9LEPT</name>
<evidence type="ECO:0000313" key="4">
    <source>
        <dbReference type="Proteomes" id="UP000232188"/>
    </source>
</evidence>
<gene>
    <name evidence="2" type="ORF">CH376_19655</name>
    <name evidence="1" type="ORF">CH380_20905</name>
</gene>
<keyword evidence="3" id="KW-1185">Reference proteome</keyword>
<dbReference type="Proteomes" id="UP000232188">
    <property type="component" value="Unassembled WGS sequence"/>
</dbReference>
<evidence type="ECO:0000313" key="3">
    <source>
        <dbReference type="Proteomes" id="UP000232149"/>
    </source>
</evidence>
<organism evidence="1 4">
    <name type="scientific">Leptospira adleri</name>
    <dbReference type="NCBI Taxonomy" id="2023186"/>
    <lineage>
        <taxon>Bacteria</taxon>
        <taxon>Pseudomonadati</taxon>
        <taxon>Spirochaetota</taxon>
        <taxon>Spirochaetia</taxon>
        <taxon>Leptospirales</taxon>
        <taxon>Leptospiraceae</taxon>
        <taxon>Leptospira</taxon>
    </lineage>
</organism>